<dbReference type="Gene3D" id="3.90.1200.10">
    <property type="match status" value="1"/>
</dbReference>
<feature type="region of interest" description="Disordered" evidence="1">
    <location>
        <begin position="155"/>
        <end position="188"/>
    </location>
</feature>
<dbReference type="EMBL" id="QTUC01000001">
    <property type="protein sequence ID" value="REF34883.1"/>
    <property type="molecule type" value="Genomic_DNA"/>
</dbReference>
<feature type="region of interest" description="Disordered" evidence="1">
    <location>
        <begin position="308"/>
        <end position="332"/>
    </location>
</feature>
<dbReference type="InterPro" id="IPR051678">
    <property type="entry name" value="AGP_Transferase"/>
</dbReference>
<reference evidence="3 4" key="1">
    <citation type="submission" date="2018-08" db="EMBL/GenBank/DDBJ databases">
        <title>Sequencing the genomes of 1000 actinobacteria strains.</title>
        <authorList>
            <person name="Klenk H.-P."/>
        </authorList>
    </citation>
    <scope>NUCLEOTIDE SEQUENCE [LARGE SCALE GENOMIC DNA]</scope>
    <source>
        <strain evidence="3 4">DSM 22891</strain>
    </source>
</reference>
<keyword evidence="3" id="KW-0418">Kinase</keyword>
<dbReference type="GO" id="GO:0016301">
    <property type="term" value="F:kinase activity"/>
    <property type="evidence" value="ECO:0007669"/>
    <property type="project" value="UniProtKB-KW"/>
</dbReference>
<evidence type="ECO:0000313" key="3">
    <source>
        <dbReference type="EMBL" id="REF34883.1"/>
    </source>
</evidence>
<dbReference type="OrthoDB" id="4524027at2"/>
<sequence>MPQVDVADDSFVVAPPSRVAARLRDPAFWRSCWPTVTLTVYHDRGVEGRRWYVTGSVVGTAELWLEPYRDGTLVHVFLRADPVRPMSSRRLTRLRHRFTRSLKAAVFAIKDELEAGRAAGRPGEVDARTRRALHRRTEPSRLGLAALLRDVTTAAPDAPVTSELGSGPRGRGTSMGPPNGRSGADGRGGCVEPAGVVALPGGLASAVHRLTVRQATGTAQNVVLKRYLADDHTAGSEWEGLLLARRCAVPTPEPVLLDLEGRWFGTPAVVMTALPGVVLTGMLVRHAGDRTGWLKALATTLAAVHGTDVGHGAREDQPDRDPERGDSAVSDAGAPSRRFLAAWPDQWPGAYLDAARATTADEALRRLRVVAASGWPARDLGFCHGDFQSANVLVDEATMLVPEGIDGEARVTGVVDWGAAGPGPVEVDVATCRADLAAVLGEEASHEFLRAYREVSGREVRGIAAWDVVAAARALCEVPEVAERYAAVGASVDTDTIRARLTAFFDTAARRLDSSP</sequence>
<protein>
    <submittedName>
        <fullName evidence="3">Ser/Thr protein kinase RdoA (MazF antagonist)</fullName>
    </submittedName>
</protein>
<feature type="domain" description="Aminoglycoside phosphotransferase" evidence="2">
    <location>
        <begin position="209"/>
        <end position="456"/>
    </location>
</feature>
<dbReference type="AlphaFoldDB" id="A0A3D9V274"/>
<accession>A0A3D9V274</accession>
<dbReference type="InterPro" id="IPR002575">
    <property type="entry name" value="Aminoglycoside_PTrfase"/>
</dbReference>
<dbReference type="PANTHER" id="PTHR21310">
    <property type="entry name" value="AMINOGLYCOSIDE PHOSPHOTRANSFERASE-RELATED-RELATED"/>
    <property type="match status" value="1"/>
</dbReference>
<evidence type="ECO:0000259" key="2">
    <source>
        <dbReference type="Pfam" id="PF01636"/>
    </source>
</evidence>
<organism evidence="3 4">
    <name type="scientific">Thermasporomyces composti</name>
    <dbReference type="NCBI Taxonomy" id="696763"/>
    <lineage>
        <taxon>Bacteria</taxon>
        <taxon>Bacillati</taxon>
        <taxon>Actinomycetota</taxon>
        <taxon>Actinomycetes</taxon>
        <taxon>Propionibacteriales</taxon>
        <taxon>Nocardioidaceae</taxon>
        <taxon>Thermasporomyces</taxon>
    </lineage>
</organism>
<keyword evidence="3" id="KW-0808">Transferase</keyword>
<dbReference type="InterPro" id="IPR011009">
    <property type="entry name" value="Kinase-like_dom_sf"/>
</dbReference>
<dbReference type="Proteomes" id="UP000256485">
    <property type="component" value="Unassembled WGS sequence"/>
</dbReference>
<dbReference type="SUPFAM" id="SSF56112">
    <property type="entry name" value="Protein kinase-like (PK-like)"/>
    <property type="match status" value="1"/>
</dbReference>
<dbReference type="RefSeq" id="WP_115848766.1">
    <property type="nucleotide sequence ID" value="NZ_QTUC01000001.1"/>
</dbReference>
<proteinExistence type="predicted"/>
<evidence type="ECO:0000313" key="4">
    <source>
        <dbReference type="Proteomes" id="UP000256485"/>
    </source>
</evidence>
<feature type="compositionally biased region" description="Basic and acidic residues" evidence="1">
    <location>
        <begin position="311"/>
        <end position="326"/>
    </location>
</feature>
<comment type="caution">
    <text evidence="3">The sequence shown here is derived from an EMBL/GenBank/DDBJ whole genome shotgun (WGS) entry which is preliminary data.</text>
</comment>
<dbReference type="SUPFAM" id="SSF55961">
    <property type="entry name" value="Bet v1-like"/>
    <property type="match status" value="1"/>
</dbReference>
<keyword evidence="4" id="KW-1185">Reference proteome</keyword>
<dbReference type="Pfam" id="PF01636">
    <property type="entry name" value="APH"/>
    <property type="match status" value="1"/>
</dbReference>
<evidence type="ECO:0000256" key="1">
    <source>
        <dbReference type="SAM" id="MobiDB-lite"/>
    </source>
</evidence>
<name>A0A3D9V274_THECX</name>
<gene>
    <name evidence="3" type="ORF">DFJ64_0249</name>
</gene>